<dbReference type="GO" id="GO:0016491">
    <property type="term" value="F:oxidoreductase activity"/>
    <property type="evidence" value="ECO:0007669"/>
    <property type="project" value="InterPro"/>
</dbReference>
<reference evidence="2 3" key="1">
    <citation type="submission" date="2019-12" db="EMBL/GenBank/DDBJ databases">
        <authorList>
            <person name="Kun Z."/>
        </authorList>
    </citation>
    <scope>NUCLEOTIDE SEQUENCE [LARGE SCALE GENOMIC DNA]</scope>
    <source>
        <strain evidence="2 3">YIM 123512</strain>
    </source>
</reference>
<evidence type="ECO:0000313" key="3">
    <source>
        <dbReference type="Proteomes" id="UP000473325"/>
    </source>
</evidence>
<dbReference type="InterPro" id="IPR013113">
    <property type="entry name" value="SIP_FAD-bd"/>
</dbReference>
<dbReference type="InterPro" id="IPR007037">
    <property type="entry name" value="SIP_rossman_dom"/>
</dbReference>
<gene>
    <name evidence="2" type="ORF">GRQ65_08965</name>
</gene>
<dbReference type="RefSeq" id="WP_160877407.1">
    <property type="nucleotide sequence ID" value="NZ_WUEK01000005.1"/>
</dbReference>
<keyword evidence="3" id="KW-1185">Reference proteome</keyword>
<evidence type="ECO:0000259" key="1">
    <source>
        <dbReference type="PROSITE" id="PS51384"/>
    </source>
</evidence>
<sequence length="324" mass="35054">MTQTAEPTSEPSFILDEVEVVLVERISPSFVRLELGGPAMSDLGVADRFWDQRIKLIFPNAAGRLPDLSAYDESWWESWLQVPEEERGSMRTYTVRAVRGSGVDTRMVVDIVLHLDGDTGPGAQWAAQAAPGQRVIAIAPRRGQEYGGIEFQPGTARDLLVVGDETAVPAICSILEDLDADAVGAAFLEVPESGDVEALAAHTAAAAPRGVAVHWLPRDGAPLGSLLDERVRAHLGVQDPHATDVDEAEVPVDLWETPSYSSSGEVVDEPVAAAGQDLDDCYAWIAGESKVVTGLRRLLVKELGMDRRQVAFMGYWRQGVAMRS</sequence>
<accession>A0A6L7EZC2</accession>
<dbReference type="Pfam" id="PF04954">
    <property type="entry name" value="SIP"/>
    <property type="match status" value="1"/>
</dbReference>
<comment type="caution">
    <text evidence="2">The sequence shown here is derived from an EMBL/GenBank/DDBJ whole genome shotgun (WGS) entry which is preliminary data.</text>
</comment>
<dbReference type="EMBL" id="WUEK01000005">
    <property type="protein sequence ID" value="MXG89679.1"/>
    <property type="molecule type" value="Genomic_DNA"/>
</dbReference>
<feature type="domain" description="FAD-binding FR-type" evidence="1">
    <location>
        <begin position="13"/>
        <end position="152"/>
    </location>
</feature>
<dbReference type="PROSITE" id="PS51384">
    <property type="entry name" value="FAD_FR"/>
    <property type="match status" value="1"/>
</dbReference>
<dbReference type="Gene3D" id="2.40.30.10">
    <property type="entry name" value="Translation factors"/>
    <property type="match status" value="1"/>
</dbReference>
<organism evidence="2 3">
    <name type="scientific">Nocardioides flavescens</name>
    <dbReference type="NCBI Taxonomy" id="2691959"/>
    <lineage>
        <taxon>Bacteria</taxon>
        <taxon>Bacillati</taxon>
        <taxon>Actinomycetota</taxon>
        <taxon>Actinomycetes</taxon>
        <taxon>Propionibacteriales</taxon>
        <taxon>Nocardioidaceae</taxon>
        <taxon>Nocardioides</taxon>
    </lineage>
</organism>
<dbReference type="InterPro" id="IPR039374">
    <property type="entry name" value="SIP_fam"/>
</dbReference>
<dbReference type="InterPro" id="IPR017927">
    <property type="entry name" value="FAD-bd_FR_type"/>
</dbReference>
<dbReference type="Gene3D" id="3.40.50.80">
    <property type="entry name" value="Nucleotide-binding domain of ferredoxin-NADP reductase (FNR) module"/>
    <property type="match status" value="1"/>
</dbReference>
<dbReference type="InterPro" id="IPR039261">
    <property type="entry name" value="FNR_nucleotide-bd"/>
</dbReference>
<proteinExistence type="predicted"/>
<dbReference type="AlphaFoldDB" id="A0A6L7EZC2"/>
<name>A0A6L7EZC2_9ACTN</name>
<dbReference type="Pfam" id="PF08021">
    <property type="entry name" value="FAD_binding_9"/>
    <property type="match status" value="1"/>
</dbReference>
<evidence type="ECO:0000313" key="2">
    <source>
        <dbReference type="EMBL" id="MXG89679.1"/>
    </source>
</evidence>
<dbReference type="CDD" id="cd06193">
    <property type="entry name" value="siderophore_interacting"/>
    <property type="match status" value="1"/>
</dbReference>
<dbReference type="PANTHER" id="PTHR30157:SF0">
    <property type="entry name" value="NADPH-DEPENDENT FERRIC-CHELATE REDUCTASE"/>
    <property type="match status" value="1"/>
</dbReference>
<protein>
    <submittedName>
        <fullName evidence="2">Siderophore-interacting protein</fullName>
    </submittedName>
</protein>
<dbReference type="PANTHER" id="PTHR30157">
    <property type="entry name" value="FERRIC REDUCTASE, NADPH-DEPENDENT"/>
    <property type="match status" value="1"/>
</dbReference>
<dbReference type="Proteomes" id="UP000473325">
    <property type="component" value="Unassembled WGS sequence"/>
</dbReference>